<dbReference type="Proteomes" id="UP000265692">
    <property type="component" value="Unassembled WGS sequence"/>
</dbReference>
<dbReference type="EMBL" id="QWEI01000001">
    <property type="protein sequence ID" value="RHW40102.1"/>
    <property type="molecule type" value="Genomic_DNA"/>
</dbReference>
<dbReference type="OrthoDB" id="1684395at2"/>
<accession>A0A396SGC5</accession>
<comment type="caution">
    <text evidence="3">The sequence shown here is derived from an EMBL/GenBank/DDBJ whole genome shotgun (WGS) entry which is preliminary data.</text>
</comment>
<evidence type="ECO:0000259" key="2">
    <source>
        <dbReference type="Pfam" id="PF12638"/>
    </source>
</evidence>
<dbReference type="RefSeq" id="WP_118875111.1">
    <property type="nucleotide sequence ID" value="NZ_QWEI01000001.1"/>
</dbReference>
<keyword evidence="1" id="KW-0809">Transit peptide</keyword>
<dbReference type="Pfam" id="PF12638">
    <property type="entry name" value="Staygreen"/>
    <property type="match status" value="1"/>
</dbReference>
<proteinExistence type="predicted"/>
<keyword evidence="4" id="KW-1185">Reference proteome</keyword>
<protein>
    <recommendedName>
        <fullName evidence="2">Staygreen protein domain-containing protein</fullName>
    </recommendedName>
</protein>
<dbReference type="PANTHER" id="PTHR31750:SF4">
    <property type="entry name" value="LP06106P"/>
    <property type="match status" value="1"/>
</dbReference>
<gene>
    <name evidence="3" type="ORF">D1B33_04455</name>
</gene>
<reference evidence="3 4" key="1">
    <citation type="submission" date="2018-08" db="EMBL/GenBank/DDBJ databases">
        <title>Lysinibacillus sp. YLB-03 draft genome sequence.</title>
        <authorList>
            <person name="Yu L."/>
        </authorList>
    </citation>
    <scope>NUCLEOTIDE SEQUENCE [LARGE SCALE GENOMIC DNA]</scope>
    <source>
        <strain evidence="3 4">YLB-03</strain>
    </source>
</reference>
<organism evidence="3 4">
    <name type="scientific">Ureibacillus yapensis</name>
    <dbReference type="NCBI Taxonomy" id="2304605"/>
    <lineage>
        <taxon>Bacteria</taxon>
        <taxon>Bacillati</taxon>
        <taxon>Bacillota</taxon>
        <taxon>Bacilli</taxon>
        <taxon>Bacillales</taxon>
        <taxon>Caryophanaceae</taxon>
        <taxon>Ureibacillus</taxon>
    </lineage>
</organism>
<dbReference type="InterPro" id="IPR024438">
    <property type="entry name" value="Staygreen"/>
</dbReference>
<dbReference type="AlphaFoldDB" id="A0A396SGC5"/>
<sequence length="156" mass="18100">MAHFDPQKLTIRFISPANPNEPIQGRKYTLTHSDQTGQLFLDIGPNYNYEAINPQMRDEVIAEWQKNESYRLIGKVYVDGNENSVDAAGKRYEIFKRELGTALQAILFGDRSFFSNYPELLDAPILIYFESRFPNFNQLFYYGTPKQYLSQLQLGV</sequence>
<evidence type="ECO:0000313" key="4">
    <source>
        <dbReference type="Proteomes" id="UP000265692"/>
    </source>
</evidence>
<evidence type="ECO:0000256" key="1">
    <source>
        <dbReference type="ARBA" id="ARBA00022946"/>
    </source>
</evidence>
<name>A0A396SGC5_9BACL</name>
<evidence type="ECO:0000313" key="3">
    <source>
        <dbReference type="EMBL" id="RHW40102.1"/>
    </source>
</evidence>
<dbReference type="PANTHER" id="PTHR31750">
    <property type="entry name" value="PROTEIN STAY-GREEN 1, CHLOROPLASTIC-RELATED"/>
    <property type="match status" value="1"/>
</dbReference>
<feature type="domain" description="Staygreen protein" evidence="2">
    <location>
        <begin position="4"/>
        <end position="148"/>
    </location>
</feature>